<dbReference type="Proteomes" id="UP001177003">
    <property type="component" value="Chromosome 8"/>
</dbReference>
<evidence type="ECO:0000259" key="2">
    <source>
        <dbReference type="Pfam" id="PF03107"/>
    </source>
</evidence>
<organism evidence="3 4">
    <name type="scientific">Lactuca saligna</name>
    <name type="common">Willowleaf lettuce</name>
    <dbReference type="NCBI Taxonomy" id="75948"/>
    <lineage>
        <taxon>Eukaryota</taxon>
        <taxon>Viridiplantae</taxon>
        <taxon>Streptophyta</taxon>
        <taxon>Embryophyta</taxon>
        <taxon>Tracheophyta</taxon>
        <taxon>Spermatophyta</taxon>
        <taxon>Magnoliopsida</taxon>
        <taxon>eudicotyledons</taxon>
        <taxon>Gunneridae</taxon>
        <taxon>Pentapetalae</taxon>
        <taxon>asterids</taxon>
        <taxon>campanulids</taxon>
        <taxon>Asterales</taxon>
        <taxon>Asteraceae</taxon>
        <taxon>Cichorioideae</taxon>
        <taxon>Cichorieae</taxon>
        <taxon>Lactucinae</taxon>
        <taxon>Lactuca</taxon>
    </lineage>
</organism>
<feature type="domain" description="DC1" evidence="2">
    <location>
        <begin position="14"/>
        <end position="62"/>
    </location>
</feature>
<dbReference type="InterPro" id="IPR004146">
    <property type="entry name" value="DC1"/>
</dbReference>
<gene>
    <name evidence="3" type="ORF">LSALG_LOCUS38522</name>
</gene>
<dbReference type="PANTHER" id="PTHR46288:SF80">
    <property type="entry name" value="CYSTEINE_HISTIDINE-RICH C1 DOMAIN FAMILY PROTEIN"/>
    <property type="match status" value="1"/>
</dbReference>
<keyword evidence="4" id="KW-1185">Reference proteome</keyword>
<feature type="domain" description="DC1" evidence="2">
    <location>
        <begin position="130"/>
        <end position="179"/>
    </location>
</feature>
<sequence>MGKLMHSTQIQHSSHPHLLQLSSSLHLHNHPSATCAGCNHKISPPEHIYTCTPCNFFIHPSCSKFPELITHPAHPAHTLSLLTTPIYPAGFFRCDACTQHGTRFSYHCHTCDFDLHVLCASTPMRVTHPNHPHPLGLTFASPYGEKLGFSCDVCSRIGSGDQWLYRCVSCEFDVHLQCATAKVSAPPPLQHHQSFPAGGAPMAGQGLTHSMSVPPQDLQYHQSFTAGGTPMAGQGLTHSMSAPPQALQYHQSFPAGGAPMAGQGLTHSMSAGRIQTQWQPPQTPAAVGVQVQSYERPVQPPAQVGGQNYPMAPQPAGPAVANQGNGLGNVMLTGFVDGMMQQLGQDFVETLTGGGGGGGGGDVVNIDVQTNVTYEDCGSE</sequence>
<evidence type="ECO:0000313" key="3">
    <source>
        <dbReference type="EMBL" id="CAI9299836.1"/>
    </source>
</evidence>
<accession>A0AA35ZX71</accession>
<protein>
    <recommendedName>
        <fullName evidence="2">DC1 domain-containing protein</fullName>
    </recommendedName>
</protein>
<dbReference type="Pfam" id="PF03107">
    <property type="entry name" value="C1_2"/>
    <property type="match status" value="3"/>
</dbReference>
<evidence type="ECO:0000256" key="1">
    <source>
        <dbReference type="ARBA" id="ARBA00022737"/>
    </source>
</evidence>
<evidence type="ECO:0000313" key="4">
    <source>
        <dbReference type="Proteomes" id="UP001177003"/>
    </source>
</evidence>
<dbReference type="AlphaFoldDB" id="A0AA35ZX71"/>
<proteinExistence type="predicted"/>
<keyword evidence="1" id="KW-0677">Repeat</keyword>
<feature type="domain" description="DC1" evidence="2">
    <location>
        <begin position="73"/>
        <end position="120"/>
    </location>
</feature>
<name>A0AA35ZX71_LACSI</name>
<reference evidence="3" key="1">
    <citation type="submission" date="2023-04" db="EMBL/GenBank/DDBJ databases">
        <authorList>
            <person name="Vijverberg K."/>
            <person name="Xiong W."/>
            <person name="Schranz E."/>
        </authorList>
    </citation>
    <scope>NUCLEOTIDE SEQUENCE</scope>
</reference>
<dbReference type="EMBL" id="OX465084">
    <property type="protein sequence ID" value="CAI9299836.1"/>
    <property type="molecule type" value="Genomic_DNA"/>
</dbReference>
<dbReference type="InterPro" id="IPR046349">
    <property type="entry name" value="C1-like_sf"/>
</dbReference>
<dbReference type="PANTHER" id="PTHR46288">
    <property type="entry name" value="PHORBOL-ESTER/DAG-TYPE DOMAIN-CONTAINING PROTEIN"/>
    <property type="match status" value="1"/>
</dbReference>
<dbReference type="SUPFAM" id="SSF57889">
    <property type="entry name" value="Cysteine-rich domain"/>
    <property type="match status" value="1"/>
</dbReference>